<evidence type="ECO:0000256" key="1">
    <source>
        <dbReference type="SAM" id="MobiDB-lite"/>
    </source>
</evidence>
<keyword evidence="2" id="KW-0812">Transmembrane</keyword>
<feature type="region of interest" description="Disordered" evidence="1">
    <location>
        <begin position="1"/>
        <end position="32"/>
    </location>
</feature>
<evidence type="ECO:0000313" key="3">
    <source>
        <dbReference type="EMBL" id="KAG2644492.1"/>
    </source>
</evidence>
<dbReference type="EMBL" id="CM029039">
    <property type="protein sequence ID" value="KAG2644492.1"/>
    <property type="molecule type" value="Genomic_DNA"/>
</dbReference>
<evidence type="ECO:0000313" key="4">
    <source>
        <dbReference type="Proteomes" id="UP000823388"/>
    </source>
</evidence>
<accession>A0A8T0W7V2</accession>
<comment type="caution">
    <text evidence="3">The sequence shown here is derived from an EMBL/GenBank/DDBJ whole genome shotgun (WGS) entry which is preliminary data.</text>
</comment>
<dbReference type="AlphaFoldDB" id="A0A8T0W7V2"/>
<name>A0A8T0W7V2_PANVG</name>
<reference evidence="3" key="1">
    <citation type="submission" date="2020-05" db="EMBL/GenBank/DDBJ databases">
        <title>WGS assembly of Panicum virgatum.</title>
        <authorList>
            <person name="Lovell J.T."/>
            <person name="Jenkins J."/>
            <person name="Shu S."/>
            <person name="Juenger T.E."/>
            <person name="Schmutz J."/>
        </authorList>
    </citation>
    <scope>NUCLEOTIDE SEQUENCE</scope>
    <source>
        <strain evidence="3">AP13</strain>
    </source>
</reference>
<keyword evidence="2" id="KW-1133">Transmembrane helix</keyword>
<sequence>MEERGEPKHSQRGGRGRDSREEPRGNQEGESLEECRINVSVIPVDLALNPQRLRPSSPGSRVRFVWGPIGVMWLFLFAALRAARSRLDLDPWRGRRWPSGPEELI</sequence>
<protein>
    <submittedName>
        <fullName evidence="3">Uncharacterized protein</fullName>
    </submittedName>
</protein>
<feature type="compositionally biased region" description="Basic and acidic residues" evidence="1">
    <location>
        <begin position="1"/>
        <end position="27"/>
    </location>
</feature>
<proteinExistence type="predicted"/>
<dbReference type="Proteomes" id="UP000823388">
    <property type="component" value="Chromosome 2K"/>
</dbReference>
<feature type="transmembrane region" description="Helical" evidence="2">
    <location>
        <begin position="64"/>
        <end position="83"/>
    </location>
</feature>
<gene>
    <name evidence="3" type="ORF">PVAP13_2KG203321</name>
</gene>
<keyword evidence="2" id="KW-0472">Membrane</keyword>
<evidence type="ECO:0000256" key="2">
    <source>
        <dbReference type="SAM" id="Phobius"/>
    </source>
</evidence>
<organism evidence="3 4">
    <name type="scientific">Panicum virgatum</name>
    <name type="common">Blackwell switchgrass</name>
    <dbReference type="NCBI Taxonomy" id="38727"/>
    <lineage>
        <taxon>Eukaryota</taxon>
        <taxon>Viridiplantae</taxon>
        <taxon>Streptophyta</taxon>
        <taxon>Embryophyta</taxon>
        <taxon>Tracheophyta</taxon>
        <taxon>Spermatophyta</taxon>
        <taxon>Magnoliopsida</taxon>
        <taxon>Liliopsida</taxon>
        <taxon>Poales</taxon>
        <taxon>Poaceae</taxon>
        <taxon>PACMAD clade</taxon>
        <taxon>Panicoideae</taxon>
        <taxon>Panicodae</taxon>
        <taxon>Paniceae</taxon>
        <taxon>Panicinae</taxon>
        <taxon>Panicum</taxon>
        <taxon>Panicum sect. Hiantes</taxon>
    </lineage>
</organism>
<keyword evidence="4" id="KW-1185">Reference proteome</keyword>